<keyword evidence="2" id="KW-1185">Reference proteome</keyword>
<reference evidence="1 2" key="1">
    <citation type="submission" date="2013-11" db="EMBL/GenBank/DDBJ databases">
        <title>The Genome Sequence of Phytophthora parasitica P1569.</title>
        <authorList>
            <consortium name="The Broad Institute Genomics Platform"/>
            <person name="Russ C."/>
            <person name="Tyler B."/>
            <person name="Panabieres F."/>
            <person name="Shan W."/>
            <person name="Tripathy S."/>
            <person name="Grunwald N."/>
            <person name="Machado M."/>
            <person name="Johnson C.S."/>
            <person name="Arredondo F."/>
            <person name="Hong C."/>
            <person name="Coffey M."/>
            <person name="Young S.K."/>
            <person name="Zeng Q."/>
            <person name="Gargeya S."/>
            <person name="Fitzgerald M."/>
            <person name="Abouelleil A."/>
            <person name="Alvarado L."/>
            <person name="Chapman S.B."/>
            <person name="Gainer-Dewar J."/>
            <person name="Goldberg J."/>
            <person name="Griggs A."/>
            <person name="Gujja S."/>
            <person name="Hansen M."/>
            <person name="Howarth C."/>
            <person name="Imamovic A."/>
            <person name="Ireland A."/>
            <person name="Larimer J."/>
            <person name="McCowan C."/>
            <person name="Murphy C."/>
            <person name="Pearson M."/>
            <person name="Poon T.W."/>
            <person name="Priest M."/>
            <person name="Roberts A."/>
            <person name="Saif S."/>
            <person name="Shea T."/>
            <person name="Sykes S."/>
            <person name="Wortman J."/>
            <person name="Nusbaum C."/>
            <person name="Birren B."/>
        </authorList>
    </citation>
    <scope>NUCLEOTIDE SEQUENCE [LARGE SCALE GENOMIC DNA]</scope>
    <source>
        <strain evidence="1 2">P1569</strain>
    </source>
</reference>
<accession>V9FW90</accession>
<gene>
    <name evidence="1" type="ORF">F443_01989</name>
</gene>
<name>V9FW90_PHYNI</name>
<comment type="caution">
    <text evidence="1">The sequence shown here is derived from an EMBL/GenBank/DDBJ whole genome shotgun (WGS) entry which is preliminary data.</text>
</comment>
<dbReference type="OrthoDB" id="98411at2759"/>
<sequence length="89" mass="10177">MEFDKPATSADSVKLKRRQGACEVEYIDTAHQKFYKYLVLYWTKYKTDQEAFVSRYLALVQSPGFGKSRLLREVSNMAKTNGGDSGISR</sequence>
<organism evidence="1 2">
    <name type="scientific">Phytophthora nicotianae P1569</name>
    <dbReference type="NCBI Taxonomy" id="1317065"/>
    <lineage>
        <taxon>Eukaryota</taxon>
        <taxon>Sar</taxon>
        <taxon>Stramenopiles</taxon>
        <taxon>Oomycota</taxon>
        <taxon>Peronosporomycetes</taxon>
        <taxon>Peronosporales</taxon>
        <taxon>Peronosporaceae</taxon>
        <taxon>Phytophthora</taxon>
    </lineage>
</organism>
<protein>
    <submittedName>
        <fullName evidence="1">Uncharacterized protein</fullName>
    </submittedName>
</protein>
<dbReference type="HOGENOM" id="CLU_2459628_0_0_1"/>
<dbReference type="EMBL" id="ANIZ01000327">
    <property type="protein sequence ID" value="ETI55331.1"/>
    <property type="molecule type" value="Genomic_DNA"/>
</dbReference>
<dbReference type="Proteomes" id="UP000018721">
    <property type="component" value="Unassembled WGS sequence"/>
</dbReference>
<proteinExistence type="predicted"/>
<dbReference type="AlphaFoldDB" id="V9FW90"/>
<evidence type="ECO:0000313" key="2">
    <source>
        <dbReference type="Proteomes" id="UP000018721"/>
    </source>
</evidence>
<evidence type="ECO:0000313" key="1">
    <source>
        <dbReference type="EMBL" id="ETI55331.1"/>
    </source>
</evidence>